<organism evidence="2 3">
    <name type="scientific">Carpinus fangiana</name>
    <dbReference type="NCBI Taxonomy" id="176857"/>
    <lineage>
        <taxon>Eukaryota</taxon>
        <taxon>Viridiplantae</taxon>
        <taxon>Streptophyta</taxon>
        <taxon>Embryophyta</taxon>
        <taxon>Tracheophyta</taxon>
        <taxon>Spermatophyta</taxon>
        <taxon>Magnoliopsida</taxon>
        <taxon>eudicotyledons</taxon>
        <taxon>Gunneridae</taxon>
        <taxon>Pentapetalae</taxon>
        <taxon>rosids</taxon>
        <taxon>fabids</taxon>
        <taxon>Fagales</taxon>
        <taxon>Betulaceae</taxon>
        <taxon>Carpinus</taxon>
    </lineage>
</organism>
<reference evidence="2 3" key="1">
    <citation type="submission" date="2019-06" db="EMBL/GenBank/DDBJ databases">
        <title>A chromosomal-level reference genome of Carpinus fangiana (Coryloideae, Betulaceae).</title>
        <authorList>
            <person name="Yang X."/>
            <person name="Wang Z."/>
            <person name="Zhang L."/>
            <person name="Hao G."/>
            <person name="Liu J."/>
            <person name="Yang Y."/>
        </authorList>
    </citation>
    <scope>NUCLEOTIDE SEQUENCE [LARGE SCALE GENOMIC DNA]</scope>
    <source>
        <strain evidence="2">Cfa_2016G</strain>
        <tissue evidence="2">Leaf</tissue>
    </source>
</reference>
<feature type="compositionally biased region" description="Acidic residues" evidence="1">
    <location>
        <begin position="174"/>
        <end position="187"/>
    </location>
</feature>
<comment type="caution">
    <text evidence="2">The sequence shown here is derived from an EMBL/GenBank/DDBJ whole genome shotgun (WGS) entry which is preliminary data.</text>
</comment>
<feature type="compositionally biased region" description="Acidic residues" evidence="1">
    <location>
        <begin position="132"/>
        <end position="152"/>
    </location>
</feature>
<keyword evidence="3" id="KW-1185">Reference proteome</keyword>
<dbReference type="EMBL" id="VIBQ01000010">
    <property type="protein sequence ID" value="KAB8339111.1"/>
    <property type="molecule type" value="Genomic_DNA"/>
</dbReference>
<feature type="region of interest" description="Disordered" evidence="1">
    <location>
        <begin position="132"/>
        <end position="199"/>
    </location>
</feature>
<dbReference type="OrthoDB" id="5431245at2759"/>
<dbReference type="PANTHER" id="PTHR36826">
    <property type="entry name" value="PROTEIN ECM13"/>
    <property type="match status" value="1"/>
</dbReference>
<dbReference type="AlphaFoldDB" id="A0A5N6KTA6"/>
<dbReference type="Proteomes" id="UP000327013">
    <property type="component" value="Unassembled WGS sequence"/>
</dbReference>
<evidence type="ECO:0000313" key="3">
    <source>
        <dbReference type="Proteomes" id="UP000327013"/>
    </source>
</evidence>
<evidence type="ECO:0000313" key="2">
    <source>
        <dbReference type="EMBL" id="KAB8339111.1"/>
    </source>
</evidence>
<feature type="region of interest" description="Disordered" evidence="1">
    <location>
        <begin position="108"/>
        <end position="127"/>
    </location>
</feature>
<evidence type="ECO:0000256" key="1">
    <source>
        <dbReference type="SAM" id="MobiDB-lite"/>
    </source>
</evidence>
<gene>
    <name evidence="2" type="ORF">FH972_022047</name>
</gene>
<accession>A0A5N6KTA6</accession>
<proteinExistence type="predicted"/>
<name>A0A5N6KTA6_9ROSI</name>
<dbReference type="PANTHER" id="PTHR36826:SF1">
    <property type="entry name" value="PROTEIN ECM13"/>
    <property type="match status" value="1"/>
</dbReference>
<protein>
    <submittedName>
        <fullName evidence="2">Uncharacterized protein</fullName>
    </submittedName>
</protein>
<dbReference type="InterPro" id="IPR037738">
    <property type="entry name" value="Ecm13-like"/>
</dbReference>
<sequence>MADAGRSVVPGLCNESSMQDRHQTLFSPFTAATTASRHPSTQPPLKKQKMSLSQTYFLAHTARGKLSTEAARADHDLRLLVGHANLLDALMIDLHEAEREQEAWLEATVRTSSASSKPAGVKWVDREMELDIPESDDEQDSDDSDYEEDDQEFAVPLRRIRSPPPSKQPSYYNDMDEADDPESDDDSSPPSSPSYPQLTLESAQISVTDFSSKTLQKPQVAQVLDEDFLHPNRQAPMVAAY</sequence>